<evidence type="ECO:0000256" key="1">
    <source>
        <dbReference type="SAM" id="Phobius"/>
    </source>
</evidence>
<evidence type="ECO:0000259" key="2">
    <source>
        <dbReference type="Pfam" id="PF13239"/>
    </source>
</evidence>
<evidence type="ECO:0000313" key="3">
    <source>
        <dbReference type="EMBL" id="KGO05611.1"/>
    </source>
</evidence>
<sequence length="103" mass="11916">METPQEKYQRAAAHVQKVRKFYGKIINAVIVCAVIAGINYYVNEFRNPWVLWVVGFSLLGIVIDGLKLFGLGIFLGKGWEQRKIQEHLERDERENSSNPIIRK</sequence>
<keyword evidence="1" id="KW-1133">Transmembrane helix</keyword>
<feature type="transmembrane region" description="Helical" evidence="1">
    <location>
        <begin position="21"/>
        <end position="43"/>
    </location>
</feature>
<proteinExistence type="predicted"/>
<reference evidence="3 4" key="1">
    <citation type="submission" date="2014-10" db="EMBL/GenBank/DDBJ databases">
        <title>Draft genome sequence of the proteorhodopsin-containing marine bacterium Dokdonia donghaensis.</title>
        <authorList>
            <person name="Gomez-Consarnau L."/>
            <person name="Gonzalez J.M."/>
            <person name="Riedel T."/>
            <person name="Jaenicke S."/>
            <person name="Wagner-Doebler I."/>
            <person name="Fuhrman J.A."/>
        </authorList>
    </citation>
    <scope>NUCLEOTIDE SEQUENCE [LARGE SCALE GENOMIC DNA]</scope>
    <source>
        <strain evidence="3 4">DSW-1</strain>
    </source>
</reference>
<dbReference type="PATRIC" id="fig|1300343.5.peg.2301"/>
<dbReference type="Pfam" id="PF13239">
    <property type="entry name" value="2TM"/>
    <property type="match status" value="1"/>
</dbReference>
<dbReference type="Proteomes" id="UP000030140">
    <property type="component" value="Unassembled WGS sequence"/>
</dbReference>
<dbReference type="AlphaFoldDB" id="A0A0A2GTH3"/>
<name>A0A0A2GTH3_9FLAO</name>
<feature type="transmembrane region" description="Helical" evidence="1">
    <location>
        <begin position="49"/>
        <end position="75"/>
    </location>
</feature>
<dbReference type="InterPro" id="IPR025698">
    <property type="entry name" value="2TM_dom"/>
</dbReference>
<comment type="caution">
    <text evidence="3">The sequence shown here is derived from an EMBL/GenBank/DDBJ whole genome shotgun (WGS) entry which is preliminary data.</text>
</comment>
<protein>
    <recommendedName>
        <fullName evidence="2">2TM domain-containing protein</fullName>
    </recommendedName>
</protein>
<gene>
    <name evidence="3" type="ORF">NV36_01285</name>
</gene>
<dbReference type="RefSeq" id="WP_021779271.1">
    <property type="nucleotide sequence ID" value="NZ_CP015125.1"/>
</dbReference>
<dbReference type="EMBL" id="JSAQ01000001">
    <property type="protein sequence ID" value="KGO05611.1"/>
    <property type="molecule type" value="Genomic_DNA"/>
</dbReference>
<keyword evidence="1" id="KW-0472">Membrane</keyword>
<dbReference type="KEGG" id="ddo:I597_2281"/>
<evidence type="ECO:0000313" key="4">
    <source>
        <dbReference type="Proteomes" id="UP000030140"/>
    </source>
</evidence>
<feature type="domain" description="2TM" evidence="2">
    <location>
        <begin position="9"/>
        <end position="88"/>
    </location>
</feature>
<keyword evidence="1" id="KW-0812">Transmembrane</keyword>
<organism evidence="3 4">
    <name type="scientific">Dokdonia donghaensis DSW-1</name>
    <dbReference type="NCBI Taxonomy" id="1300343"/>
    <lineage>
        <taxon>Bacteria</taxon>
        <taxon>Pseudomonadati</taxon>
        <taxon>Bacteroidota</taxon>
        <taxon>Flavobacteriia</taxon>
        <taxon>Flavobacteriales</taxon>
        <taxon>Flavobacteriaceae</taxon>
        <taxon>Dokdonia</taxon>
    </lineage>
</organism>
<keyword evidence="4" id="KW-1185">Reference proteome</keyword>
<accession>A0A0A2GTH3</accession>